<name>A0A0H3CBD3_CAUVN</name>
<dbReference type="EMBL" id="CP001340">
    <property type="protein sequence ID" value="ACL96818.1"/>
    <property type="molecule type" value="Genomic_DNA"/>
</dbReference>
<dbReference type="PIRSF" id="PIRSF006806">
    <property type="entry name" value="FTHF_cligase"/>
    <property type="match status" value="1"/>
</dbReference>
<dbReference type="PANTHER" id="PTHR23407:SF1">
    <property type="entry name" value="5-FORMYLTETRAHYDROFOLATE CYCLO-LIGASE"/>
    <property type="match status" value="1"/>
</dbReference>
<evidence type="ECO:0000313" key="6">
    <source>
        <dbReference type="EMBL" id="ACL96818.1"/>
    </source>
</evidence>
<organism evidence="6 7">
    <name type="scientific">Caulobacter vibrioides (strain NA1000 / CB15N)</name>
    <name type="common">Caulobacter crescentus</name>
    <dbReference type="NCBI Taxonomy" id="565050"/>
    <lineage>
        <taxon>Bacteria</taxon>
        <taxon>Pseudomonadati</taxon>
        <taxon>Pseudomonadota</taxon>
        <taxon>Alphaproteobacteria</taxon>
        <taxon>Caulobacterales</taxon>
        <taxon>Caulobacteraceae</taxon>
        <taxon>Caulobacter</taxon>
    </lineage>
</organism>
<comment type="cofactor">
    <cofactor evidence="5">
        <name>Mg(2+)</name>
        <dbReference type="ChEBI" id="CHEBI:18420"/>
    </cofactor>
</comment>
<dbReference type="SUPFAM" id="SSF100950">
    <property type="entry name" value="NagB/RpiA/CoA transferase-like"/>
    <property type="match status" value="1"/>
</dbReference>
<feature type="binding site" evidence="4">
    <location>
        <begin position="152"/>
        <end position="160"/>
    </location>
    <ligand>
        <name>ATP</name>
        <dbReference type="ChEBI" id="CHEBI:30616"/>
    </ligand>
</feature>
<dbReference type="NCBIfam" id="TIGR02727">
    <property type="entry name" value="MTHFS_bact"/>
    <property type="match status" value="1"/>
</dbReference>
<keyword evidence="6" id="KW-0436">Ligase</keyword>
<dbReference type="InterPro" id="IPR002698">
    <property type="entry name" value="FTHF_cligase"/>
</dbReference>
<comment type="similarity">
    <text evidence="1 5">Belongs to the 5-formyltetrahydrofolate cyclo-ligase family.</text>
</comment>
<dbReference type="GO" id="GO:0005524">
    <property type="term" value="F:ATP binding"/>
    <property type="evidence" value="ECO:0007669"/>
    <property type="project" value="UniProtKB-KW"/>
</dbReference>
<dbReference type="KEGG" id="ccs:CCNA_03354"/>
<dbReference type="InterPro" id="IPR024185">
    <property type="entry name" value="FTHF_cligase-like_sf"/>
</dbReference>
<protein>
    <recommendedName>
        <fullName evidence="5">5-formyltetrahydrofolate cyclo-ligase</fullName>
        <ecNumber evidence="5">6.3.3.2</ecNumber>
    </recommendedName>
</protein>
<proteinExistence type="inferred from homology"/>
<sequence length="214" mass="23726">MRPLDRDDSFHGMTIVDPVAAKTALRVFLRNQRKQLAIETPQADWMIAEQARAPLARLFPDPKGKVAALYHGLGSEISPLILAEQMAEAGWTLALPKVVNPDGGKMIFRRWTPGQPLKRDKIGLLAPGREQPMIVPDLVVTPLLAFQRDGVRLGQGGGYYDRALAFLRSRRPVFVLGLAYSGQQAENLPHEAHDQRLDAILTEKEYIAVKDMAG</sequence>
<keyword evidence="5" id="KW-0460">Magnesium</keyword>
<dbReference type="GO" id="GO:0030272">
    <property type="term" value="F:5-formyltetrahydrofolate cyclo-ligase activity"/>
    <property type="evidence" value="ECO:0007669"/>
    <property type="project" value="UniProtKB-EC"/>
</dbReference>
<feature type="binding site" evidence="4">
    <location>
        <begin position="22"/>
        <end position="26"/>
    </location>
    <ligand>
        <name>ATP</name>
        <dbReference type="ChEBI" id="CHEBI:30616"/>
    </ligand>
</feature>
<keyword evidence="3 4" id="KW-0067">ATP-binding</keyword>
<dbReference type="GO" id="GO:0035999">
    <property type="term" value="P:tetrahydrofolate interconversion"/>
    <property type="evidence" value="ECO:0007669"/>
    <property type="project" value="TreeGrafter"/>
</dbReference>
<evidence type="ECO:0000256" key="5">
    <source>
        <dbReference type="RuleBase" id="RU361279"/>
    </source>
</evidence>
<dbReference type="InterPro" id="IPR037171">
    <property type="entry name" value="NagB/RpiA_transferase-like"/>
</dbReference>
<evidence type="ECO:0000313" key="7">
    <source>
        <dbReference type="Proteomes" id="UP000001364"/>
    </source>
</evidence>
<dbReference type="RefSeq" id="WP_010921078.1">
    <property type="nucleotide sequence ID" value="NC_011916.1"/>
</dbReference>
<dbReference type="PhylomeDB" id="A0A0H3CBD3"/>
<comment type="catalytic activity">
    <reaction evidence="5">
        <text>(6S)-5-formyl-5,6,7,8-tetrahydrofolate + ATP = (6R)-5,10-methenyltetrahydrofolate + ADP + phosphate</text>
        <dbReference type="Rhea" id="RHEA:10488"/>
        <dbReference type="ChEBI" id="CHEBI:30616"/>
        <dbReference type="ChEBI" id="CHEBI:43474"/>
        <dbReference type="ChEBI" id="CHEBI:57455"/>
        <dbReference type="ChEBI" id="CHEBI:57457"/>
        <dbReference type="ChEBI" id="CHEBI:456216"/>
        <dbReference type="EC" id="6.3.3.2"/>
    </reaction>
</comment>
<keyword evidence="2 4" id="KW-0547">Nucleotide-binding</keyword>
<dbReference type="PATRIC" id="fig|565050.3.peg.3267"/>
<dbReference type="OrthoDB" id="9801938at2"/>
<feature type="binding site" evidence="4">
    <location>
        <position position="76"/>
    </location>
    <ligand>
        <name>substrate</name>
    </ligand>
</feature>
<keyword evidence="7" id="KW-1185">Reference proteome</keyword>
<keyword evidence="5" id="KW-0479">Metal-binding</keyword>
<dbReference type="RefSeq" id="YP_002518726.1">
    <property type="nucleotide sequence ID" value="NC_011916.1"/>
</dbReference>
<evidence type="ECO:0000256" key="4">
    <source>
        <dbReference type="PIRSR" id="PIRSR006806-1"/>
    </source>
</evidence>
<evidence type="ECO:0000256" key="3">
    <source>
        <dbReference type="ARBA" id="ARBA00022840"/>
    </source>
</evidence>
<dbReference type="EC" id="6.3.3.2" evidence="5"/>
<dbReference type="Pfam" id="PF01812">
    <property type="entry name" value="5-FTHF_cyc-lig"/>
    <property type="match status" value="1"/>
</dbReference>
<dbReference type="PANTHER" id="PTHR23407">
    <property type="entry name" value="ATPASE INHIBITOR/5-FORMYLTETRAHYDROFOLATE CYCLO-LIGASE"/>
    <property type="match status" value="1"/>
</dbReference>
<gene>
    <name evidence="6" type="ordered locus">CCNA_03354</name>
</gene>
<reference evidence="6 7" key="1">
    <citation type="journal article" date="2010" name="J. Bacteriol.">
        <title>The genetic basis of laboratory adaptation in Caulobacter crescentus.</title>
        <authorList>
            <person name="Marks M.E."/>
            <person name="Castro-Rojas C.M."/>
            <person name="Teiling C."/>
            <person name="Du L."/>
            <person name="Kapatral V."/>
            <person name="Walunas T.L."/>
            <person name="Crosson S."/>
        </authorList>
    </citation>
    <scope>NUCLEOTIDE SEQUENCE [LARGE SCALE GENOMIC DNA]</scope>
    <source>
        <strain evidence="7">NA1000 / CB15N</strain>
    </source>
</reference>
<dbReference type="HOGENOM" id="CLU_066245_0_1_5"/>
<dbReference type="GO" id="GO:0046872">
    <property type="term" value="F:metal ion binding"/>
    <property type="evidence" value="ECO:0007669"/>
    <property type="project" value="UniProtKB-KW"/>
</dbReference>
<dbReference type="SMR" id="A0A0H3CBD3"/>
<accession>A0A0H3CBD3</accession>
<dbReference type="Proteomes" id="UP000001364">
    <property type="component" value="Chromosome"/>
</dbReference>
<dbReference type="GO" id="GO:0009396">
    <property type="term" value="P:folic acid-containing compound biosynthetic process"/>
    <property type="evidence" value="ECO:0007669"/>
    <property type="project" value="TreeGrafter"/>
</dbReference>
<evidence type="ECO:0000256" key="1">
    <source>
        <dbReference type="ARBA" id="ARBA00010638"/>
    </source>
</evidence>
<dbReference type="Gene3D" id="3.40.50.10420">
    <property type="entry name" value="NagB/RpiA/CoA transferase-like"/>
    <property type="match status" value="1"/>
</dbReference>
<dbReference type="AlphaFoldDB" id="A0A0H3CBD3"/>
<evidence type="ECO:0000256" key="2">
    <source>
        <dbReference type="ARBA" id="ARBA00022741"/>
    </source>
</evidence>
<dbReference type="GeneID" id="7332026"/>